<dbReference type="EC" id="2.4.-.-" evidence="3"/>
<evidence type="ECO:0000256" key="1">
    <source>
        <dbReference type="ARBA" id="ARBA00022679"/>
    </source>
</evidence>
<dbReference type="PANTHER" id="PTHR46660">
    <property type="match status" value="1"/>
</dbReference>
<accession>A0ABV0L8G5</accession>
<keyword evidence="1 3" id="KW-0808">Transferase</keyword>
<dbReference type="Proteomes" id="UP001440984">
    <property type="component" value="Unassembled WGS sequence"/>
</dbReference>
<dbReference type="SUPFAM" id="SSF53756">
    <property type="entry name" value="UDP-Glycosyltransferase/glycogen phosphorylase"/>
    <property type="match status" value="1"/>
</dbReference>
<feature type="domain" description="Glycosyl transferase family 1" evidence="2">
    <location>
        <begin position="169"/>
        <end position="293"/>
    </location>
</feature>
<dbReference type="Gene3D" id="3.40.50.2000">
    <property type="entry name" value="Glycogen Phosphorylase B"/>
    <property type="match status" value="2"/>
</dbReference>
<evidence type="ECO:0000259" key="2">
    <source>
        <dbReference type="Pfam" id="PF00534"/>
    </source>
</evidence>
<dbReference type="GO" id="GO:0016757">
    <property type="term" value="F:glycosyltransferase activity"/>
    <property type="evidence" value="ECO:0007669"/>
    <property type="project" value="UniProtKB-KW"/>
</dbReference>
<keyword evidence="3" id="KW-0328">Glycosyltransferase</keyword>
<dbReference type="PANTHER" id="PTHR46660:SF2">
    <property type="entry name" value="GLYCOSYLTRANSFERASE 1 DOMAIN-CONTAINING PROTEIN 1"/>
    <property type="match status" value="1"/>
</dbReference>
<dbReference type="CDD" id="cd03801">
    <property type="entry name" value="GT4_PimA-like"/>
    <property type="match status" value="1"/>
</dbReference>
<name>A0ABV0L8G5_9PSEU</name>
<dbReference type="EMBL" id="JBDZYD010000002">
    <property type="protein sequence ID" value="MEQ0558598.1"/>
    <property type="molecule type" value="Genomic_DNA"/>
</dbReference>
<comment type="caution">
    <text evidence="3">The sequence shown here is derived from an EMBL/GenBank/DDBJ whole genome shotgun (WGS) entry which is preliminary data.</text>
</comment>
<dbReference type="InterPro" id="IPR001296">
    <property type="entry name" value="Glyco_trans_1"/>
</dbReference>
<proteinExistence type="predicted"/>
<dbReference type="InterPro" id="IPR052622">
    <property type="entry name" value="Glycosyltransferase_G1"/>
</dbReference>
<dbReference type="RefSeq" id="WP_348948062.1">
    <property type="nucleotide sequence ID" value="NZ_JBDZYD010000002.1"/>
</dbReference>
<organism evidence="3 4">
    <name type="scientific">Amycolatopsis melonis</name>
    <dbReference type="NCBI Taxonomy" id="3156488"/>
    <lineage>
        <taxon>Bacteria</taxon>
        <taxon>Bacillati</taxon>
        <taxon>Actinomycetota</taxon>
        <taxon>Actinomycetes</taxon>
        <taxon>Pseudonocardiales</taxon>
        <taxon>Pseudonocardiaceae</taxon>
        <taxon>Amycolatopsis</taxon>
    </lineage>
</organism>
<evidence type="ECO:0000313" key="4">
    <source>
        <dbReference type="Proteomes" id="UP001440984"/>
    </source>
</evidence>
<keyword evidence="4" id="KW-1185">Reference proteome</keyword>
<protein>
    <submittedName>
        <fullName evidence="3">Glycosyltransferase family 4 protein</fullName>
        <ecNumber evidence="3">2.4.-.-</ecNumber>
    </submittedName>
</protein>
<evidence type="ECO:0000313" key="3">
    <source>
        <dbReference type="EMBL" id="MEQ0558598.1"/>
    </source>
</evidence>
<gene>
    <name evidence="3" type="ORF">ABJI51_05925</name>
</gene>
<dbReference type="Pfam" id="PF00534">
    <property type="entry name" value="Glycos_transf_1"/>
    <property type="match status" value="1"/>
</dbReference>
<sequence>MSKPGKPLKILVAHLSSEAGGNRDLPLLYAAVREAGDVVVEPFSAAALRREHWDVVHINWPEWCVRRDRGAAVCAADAARLLLQLRAARRRGTKVVWTLNNLRPHESDRVVDLFVAEFSRLVDLAVCSSQSLLDEFLREYPAIRAAEHRVIRPGGYRCLYPDDGVSTAQAREKLGLPADARILLAIGMIRRYKNIVPLVRSFRELGEDPGRFLLIAGDALDPGYARQVRDECDRTPSVRLDLGYIADSDMQYYLRAADAMVLASSSVFNSASALLALSYDCPVVVPSHGAFVELQETVGRDWVHTYRGGIRAGVLREAFTHRRPERRRALEDHYDWAVSGREHLDAYRYIAGAR</sequence>
<reference evidence="3 4" key="1">
    <citation type="submission" date="2024-05" db="EMBL/GenBank/DDBJ databases">
        <authorList>
            <person name="Zhao H."/>
            <person name="Xu Y."/>
            <person name="Lin S."/>
            <person name="Spain J.C."/>
            <person name="Zhou N.-Y."/>
        </authorList>
    </citation>
    <scope>NUCLEOTIDE SEQUENCE [LARGE SCALE GENOMIC DNA]</scope>
    <source>
        <strain evidence="3 4">NEAU-NG30</strain>
    </source>
</reference>